<dbReference type="InterPro" id="IPR032716">
    <property type="entry name" value="ACC_epsilon"/>
</dbReference>
<dbReference type="EMBL" id="FOVM01000012">
    <property type="protein sequence ID" value="SFO04457.1"/>
    <property type="molecule type" value="Genomic_DNA"/>
</dbReference>
<feature type="region of interest" description="Disordered" evidence="1">
    <location>
        <begin position="1"/>
        <end position="26"/>
    </location>
</feature>
<keyword evidence="3" id="KW-1185">Reference proteome</keyword>
<proteinExistence type="predicted"/>
<gene>
    <name evidence="2" type="ORF">SAMN05216219_3176</name>
</gene>
<dbReference type="Proteomes" id="UP000198867">
    <property type="component" value="Unassembled WGS sequence"/>
</dbReference>
<organism evidence="2 3">
    <name type="scientific">Mycetocola miduiensis</name>
    <dbReference type="NCBI Taxonomy" id="995034"/>
    <lineage>
        <taxon>Bacteria</taxon>
        <taxon>Bacillati</taxon>
        <taxon>Actinomycetota</taxon>
        <taxon>Actinomycetes</taxon>
        <taxon>Micrococcales</taxon>
        <taxon>Microbacteriaceae</taxon>
        <taxon>Mycetocola</taxon>
    </lineage>
</organism>
<dbReference type="RefSeq" id="WP_245762579.1">
    <property type="nucleotide sequence ID" value="NZ_FOVM01000012.1"/>
</dbReference>
<dbReference type="GO" id="GO:0003989">
    <property type="term" value="F:acetyl-CoA carboxylase activity"/>
    <property type="evidence" value="ECO:0007669"/>
    <property type="project" value="InterPro"/>
</dbReference>
<sequence length="97" mass="10249">MTGQESIERRPKRGVPARPGPFVTEESDDGVNVRVLRGSPTPAEIAAVTAVLTAAVVEESAGADAVLSHGPSAWQRSTRILRTPLMAGPGQWRNFSA</sequence>
<evidence type="ECO:0000256" key="1">
    <source>
        <dbReference type="SAM" id="MobiDB-lite"/>
    </source>
</evidence>
<protein>
    <submittedName>
        <fullName evidence="2">Acyl-CoA carboxylase epsilon subunit</fullName>
    </submittedName>
</protein>
<name>A0A1I5DZ77_9MICO</name>
<dbReference type="STRING" id="995034.SAMN05216219_3176"/>
<accession>A0A1I5DZ77</accession>
<evidence type="ECO:0000313" key="3">
    <source>
        <dbReference type="Proteomes" id="UP000198867"/>
    </source>
</evidence>
<reference evidence="3" key="1">
    <citation type="submission" date="2016-10" db="EMBL/GenBank/DDBJ databases">
        <authorList>
            <person name="Varghese N."/>
            <person name="Submissions S."/>
        </authorList>
    </citation>
    <scope>NUCLEOTIDE SEQUENCE [LARGE SCALE GENOMIC DNA]</scope>
    <source>
        <strain evidence="3">CGMCC 1.11101</strain>
    </source>
</reference>
<dbReference type="GO" id="GO:0004658">
    <property type="term" value="F:propionyl-CoA carboxylase activity"/>
    <property type="evidence" value="ECO:0007669"/>
    <property type="project" value="InterPro"/>
</dbReference>
<dbReference type="Pfam" id="PF13822">
    <property type="entry name" value="ACC_epsilon"/>
    <property type="match status" value="1"/>
</dbReference>
<dbReference type="AlphaFoldDB" id="A0A1I5DZ77"/>
<evidence type="ECO:0000313" key="2">
    <source>
        <dbReference type="EMBL" id="SFO04457.1"/>
    </source>
</evidence>